<name>A0A0S4XLQ8_9BACT</name>
<organism evidence="1">
    <name type="scientific">Sulfurovum sp. enrichment culture clone C5</name>
    <dbReference type="NCBI Taxonomy" id="497650"/>
    <lineage>
        <taxon>Bacteria</taxon>
        <taxon>Pseudomonadati</taxon>
        <taxon>Campylobacterota</taxon>
        <taxon>Epsilonproteobacteria</taxon>
        <taxon>Campylobacterales</taxon>
        <taxon>Sulfurovaceae</taxon>
        <taxon>Sulfurovum</taxon>
        <taxon>environmental samples</taxon>
    </lineage>
</organism>
<evidence type="ECO:0008006" key="2">
    <source>
        <dbReference type="Google" id="ProtNLM"/>
    </source>
</evidence>
<protein>
    <recommendedName>
        <fullName evidence="2">Phage tail assembly protein</fullName>
    </recommendedName>
</protein>
<dbReference type="Pfam" id="PF10109">
    <property type="entry name" value="Phage_TAC_7"/>
    <property type="match status" value="1"/>
</dbReference>
<accession>A0A0S4XLQ8</accession>
<dbReference type="EMBL" id="FAXN01000021">
    <property type="protein sequence ID" value="CUV65235.1"/>
    <property type="molecule type" value="Genomic_DNA"/>
</dbReference>
<gene>
    <name evidence="1" type="ORF">BN3087_220052</name>
</gene>
<sequence length="90" mass="10360">MSDKLQETTKKDNMIPLSNDKTIFMRTPKLRDVRAVKHIVDIEDREVALISNLTGLSEDELDDLDYQDYNLLDERLAAFLLPVGKNILRA</sequence>
<proteinExistence type="predicted"/>
<dbReference type="InterPro" id="IPR019289">
    <property type="entry name" value="Phage_tail_E/E"/>
</dbReference>
<dbReference type="AlphaFoldDB" id="A0A0S4XLQ8"/>
<evidence type="ECO:0000313" key="1">
    <source>
        <dbReference type="EMBL" id="CUV65235.1"/>
    </source>
</evidence>
<reference evidence="1" key="1">
    <citation type="submission" date="2015-11" db="EMBL/GenBank/DDBJ databases">
        <authorList>
            <person name="Zhang Y."/>
            <person name="Guo Z."/>
        </authorList>
    </citation>
    <scope>NUCLEOTIDE SEQUENCE</scope>
    <source>
        <strain evidence="1">BN30871</strain>
    </source>
</reference>